<dbReference type="EMBL" id="MHCI01000013">
    <property type="protein sequence ID" value="OGY16645.1"/>
    <property type="molecule type" value="Genomic_DNA"/>
</dbReference>
<reference evidence="2 3" key="1">
    <citation type="journal article" date="2016" name="Nat. Commun.">
        <title>Thousands of microbial genomes shed light on interconnected biogeochemical processes in an aquifer system.</title>
        <authorList>
            <person name="Anantharaman K."/>
            <person name="Brown C.T."/>
            <person name="Hug L.A."/>
            <person name="Sharon I."/>
            <person name="Castelle C.J."/>
            <person name="Probst A.J."/>
            <person name="Thomas B.C."/>
            <person name="Singh A."/>
            <person name="Wilkins M.J."/>
            <person name="Karaoz U."/>
            <person name="Brodie E.L."/>
            <person name="Williams K.H."/>
            <person name="Hubbard S.S."/>
            <person name="Banfield J.F."/>
        </authorList>
    </citation>
    <scope>NUCLEOTIDE SEQUENCE [LARGE SCALE GENOMIC DNA]</scope>
</reference>
<organism evidence="2 3">
    <name type="scientific">Candidatus Chisholmbacteria bacterium RIFCSPHIGHO2_01_FULL_49_18</name>
    <dbReference type="NCBI Taxonomy" id="1797590"/>
    <lineage>
        <taxon>Bacteria</taxon>
        <taxon>Candidatus Chisholmiibacteriota</taxon>
    </lineage>
</organism>
<keyword evidence="1" id="KW-1133">Transmembrane helix</keyword>
<evidence type="ECO:0000313" key="2">
    <source>
        <dbReference type="EMBL" id="OGY16645.1"/>
    </source>
</evidence>
<evidence type="ECO:0008006" key="4">
    <source>
        <dbReference type="Google" id="ProtNLM"/>
    </source>
</evidence>
<gene>
    <name evidence="2" type="ORF">A2785_03370</name>
</gene>
<protein>
    <recommendedName>
        <fullName evidence="4">Type 4 fimbrial biogenesis protein PilO</fullName>
    </recommendedName>
</protein>
<dbReference type="Proteomes" id="UP000179069">
    <property type="component" value="Unassembled WGS sequence"/>
</dbReference>
<keyword evidence="1" id="KW-0812">Transmembrane</keyword>
<evidence type="ECO:0000313" key="3">
    <source>
        <dbReference type="Proteomes" id="UP000179069"/>
    </source>
</evidence>
<keyword evidence="1" id="KW-0472">Membrane</keyword>
<feature type="transmembrane region" description="Helical" evidence="1">
    <location>
        <begin position="23"/>
        <end position="43"/>
    </location>
</feature>
<dbReference type="AlphaFoldDB" id="A0A1G1VML9"/>
<evidence type="ECO:0000256" key="1">
    <source>
        <dbReference type="SAM" id="Phobius"/>
    </source>
</evidence>
<name>A0A1G1VML9_9BACT</name>
<comment type="caution">
    <text evidence="2">The sequence shown here is derived from an EMBL/GenBank/DDBJ whole genome shotgun (WGS) entry which is preliminary data.</text>
</comment>
<accession>A0A1G1VML9</accession>
<sequence length="195" mass="21623">MTSKTVGKTPTREPLKKVDLKKFMPAIFIGINIVMVLVDVYVLSTLLQKAREAVTTRSENLVYELQMQSAQKLSVDLANARAEQEKITAVLPDSGRLLEVIEFMEGLGEVTTVRSFSFASETPLVDSKGFGYLPFFIELEGSIGQTMTAMGRLDTAPYLMSVDQTVLESPQGLSQAVRLKVYMRLYVSQPFSANQ</sequence>
<proteinExistence type="predicted"/>